<accession>A0A4Q1BCI8</accession>
<dbReference type="Proteomes" id="UP000289152">
    <property type="component" value="Unassembled WGS sequence"/>
</dbReference>
<dbReference type="InParanoid" id="A0A4Q1BCI8"/>
<protein>
    <recommendedName>
        <fullName evidence="3">Inhibitor I9 domain-containing protein</fullName>
    </recommendedName>
</protein>
<dbReference type="VEuPathDB" id="FungiDB:TREMEDRAFT_24030"/>
<comment type="caution">
    <text evidence="1">The sequence shown here is derived from an EMBL/GenBank/DDBJ whole genome shotgun (WGS) entry which is preliminary data.</text>
</comment>
<dbReference type="SUPFAM" id="SSF54897">
    <property type="entry name" value="Protease propeptides/inhibitors"/>
    <property type="match status" value="1"/>
</dbReference>
<evidence type="ECO:0000313" key="1">
    <source>
        <dbReference type="EMBL" id="RXK36552.1"/>
    </source>
</evidence>
<dbReference type="AlphaFoldDB" id="A0A4Q1BCI8"/>
<proteinExistence type="predicted"/>
<reference evidence="1 2" key="1">
    <citation type="submission" date="2016-06" db="EMBL/GenBank/DDBJ databases">
        <title>Evolution of pathogenesis and genome organization in the Tremellales.</title>
        <authorList>
            <person name="Cuomo C."/>
            <person name="Litvintseva A."/>
            <person name="Heitman J."/>
            <person name="Chen Y."/>
            <person name="Sun S."/>
            <person name="Springer D."/>
            <person name="Dromer F."/>
            <person name="Young S."/>
            <person name="Zeng Q."/>
            <person name="Chapman S."/>
            <person name="Gujja S."/>
            <person name="Saif S."/>
            <person name="Birren B."/>
        </authorList>
    </citation>
    <scope>NUCLEOTIDE SEQUENCE [LARGE SCALE GENOMIC DNA]</scope>
    <source>
        <strain evidence="1 2">ATCC 28783</strain>
    </source>
</reference>
<organism evidence="1 2">
    <name type="scientific">Tremella mesenterica</name>
    <name type="common">Jelly fungus</name>
    <dbReference type="NCBI Taxonomy" id="5217"/>
    <lineage>
        <taxon>Eukaryota</taxon>
        <taxon>Fungi</taxon>
        <taxon>Dikarya</taxon>
        <taxon>Basidiomycota</taxon>
        <taxon>Agaricomycotina</taxon>
        <taxon>Tremellomycetes</taxon>
        <taxon>Tremellales</taxon>
        <taxon>Tremellaceae</taxon>
        <taxon>Tremella</taxon>
    </lineage>
</organism>
<evidence type="ECO:0000313" key="2">
    <source>
        <dbReference type="Proteomes" id="UP000289152"/>
    </source>
</evidence>
<gene>
    <name evidence="1" type="ORF">M231_06162</name>
</gene>
<evidence type="ECO:0008006" key="3">
    <source>
        <dbReference type="Google" id="ProtNLM"/>
    </source>
</evidence>
<name>A0A4Q1BCI8_TREME</name>
<sequence length="84" mass="9472">MSDQKQVIIRFRKSASEEEKQHVLESLKAKGAKVVNTDNVDSQFFPFVVVTLPENQYGALAQDFSSGDHPVVQHIEEDQKVSIQ</sequence>
<keyword evidence="2" id="KW-1185">Reference proteome</keyword>
<dbReference type="OrthoDB" id="2568684at2759"/>
<dbReference type="InterPro" id="IPR037045">
    <property type="entry name" value="S8pro/Inhibitor_I9_sf"/>
</dbReference>
<dbReference type="EMBL" id="SDIL01000093">
    <property type="protein sequence ID" value="RXK36552.1"/>
    <property type="molecule type" value="Genomic_DNA"/>
</dbReference>
<dbReference type="Gene3D" id="3.30.70.80">
    <property type="entry name" value="Peptidase S8 propeptide/proteinase inhibitor I9"/>
    <property type="match status" value="1"/>
</dbReference>